<feature type="transmembrane region" description="Helical" evidence="7">
    <location>
        <begin position="17"/>
        <end position="38"/>
    </location>
</feature>
<feature type="domain" description="ABC transmembrane type-1" evidence="9">
    <location>
        <begin position="25"/>
        <end position="296"/>
    </location>
</feature>
<dbReference type="InterPro" id="IPR017871">
    <property type="entry name" value="ABC_transporter-like_CS"/>
</dbReference>
<dbReference type="InterPro" id="IPR027417">
    <property type="entry name" value="P-loop_NTPase"/>
</dbReference>
<name>A0A1I3BJN2_SELRU</name>
<proteinExistence type="predicted"/>
<dbReference type="SUPFAM" id="SSF52540">
    <property type="entry name" value="P-loop containing nucleoside triphosphate hydrolases"/>
    <property type="match status" value="1"/>
</dbReference>
<dbReference type="InterPro" id="IPR039421">
    <property type="entry name" value="Type_1_exporter"/>
</dbReference>
<dbReference type="OrthoDB" id="9802264at2"/>
<keyword evidence="2 7" id="KW-0812">Transmembrane</keyword>
<feature type="transmembrane region" description="Helical" evidence="7">
    <location>
        <begin position="50"/>
        <end position="73"/>
    </location>
</feature>
<evidence type="ECO:0000313" key="10">
    <source>
        <dbReference type="EMBL" id="SFH62478.1"/>
    </source>
</evidence>
<keyword evidence="3" id="KW-0547">Nucleotide-binding</keyword>
<dbReference type="PROSITE" id="PS50929">
    <property type="entry name" value="ABC_TM1F"/>
    <property type="match status" value="1"/>
</dbReference>
<dbReference type="AlphaFoldDB" id="A0A1I3BJN2"/>
<feature type="domain" description="ABC transporter" evidence="8">
    <location>
        <begin position="329"/>
        <end position="547"/>
    </location>
</feature>
<sequence>MTKQLCKEIITTYKTSLLALAGLELLHSLLLLAIAWQFSGLVANVYQHAFTGFPAAAPVLLALFLMLCLQLLASFQQRRIIIRLSASWRETCRLRLHQHVPHTSASPAALSLQATETVDRLDHLLSKALPVTSALLFRTPVILTAALAADPLTALLFALTLPIAPFLLYLIGQATKTASSREWHRLQQLNAGFDDMLRSMMTWKLFAQEQAQRQDLRTLSQGFAQTSLQVLKLAFASSFALELITTLSIAIVAVSTGLRLLDNALAFRTALLLLLLAPEFYQPLRQGGIIFHAAIESLTAWQKLQAFVLAPQPAAADGHHEQLQLPPAIHLQDIRYRYPGTKDILLGLQQETFPAHKISVITGPSGCGKSTLLKLLAGLLPPDQGLVLLNDQPLATMAAASRQKLIAYVPQQPHLYAASLQENVSLFQEVPAERIRQALRLASLDGLLHRLPAGLDTKLGGNGLPLSQGERKRLGLARALLQNRPVTLLDEPTAGMDEALEQQIIRALTAFAHRRTLVIISHHPAIQAIADKIIHLAPYPTEGADRP</sequence>
<dbReference type="GO" id="GO:0005886">
    <property type="term" value="C:plasma membrane"/>
    <property type="evidence" value="ECO:0007669"/>
    <property type="project" value="UniProtKB-SubCell"/>
</dbReference>
<dbReference type="InterPro" id="IPR003439">
    <property type="entry name" value="ABC_transporter-like_ATP-bd"/>
</dbReference>
<feature type="transmembrane region" description="Helical" evidence="7">
    <location>
        <begin position="128"/>
        <end position="148"/>
    </location>
</feature>
<gene>
    <name evidence="10" type="ORF">SAMN04487861_10128</name>
</gene>
<evidence type="ECO:0000313" key="11">
    <source>
        <dbReference type="Proteomes" id="UP000183639"/>
    </source>
</evidence>
<dbReference type="PANTHER" id="PTHR24221:SF590">
    <property type="entry name" value="COMPONENT LINKED WITH THE ASSEMBLY OF CYTOCHROME' TRANSPORT TRANSMEMBRANE ATP-BINDING PROTEIN ABC TRANSPORTER CYDD-RELATED"/>
    <property type="match status" value="1"/>
</dbReference>
<dbReference type="Pfam" id="PF00005">
    <property type="entry name" value="ABC_tran"/>
    <property type="match status" value="1"/>
</dbReference>
<evidence type="ECO:0000259" key="8">
    <source>
        <dbReference type="PROSITE" id="PS50893"/>
    </source>
</evidence>
<evidence type="ECO:0000259" key="9">
    <source>
        <dbReference type="PROSITE" id="PS50929"/>
    </source>
</evidence>
<dbReference type="RefSeq" id="WP_075441320.1">
    <property type="nucleotide sequence ID" value="NZ_FOQK01000001.1"/>
</dbReference>
<dbReference type="InterPro" id="IPR003593">
    <property type="entry name" value="AAA+_ATPase"/>
</dbReference>
<evidence type="ECO:0000256" key="3">
    <source>
        <dbReference type="ARBA" id="ARBA00022741"/>
    </source>
</evidence>
<dbReference type="SUPFAM" id="SSF90123">
    <property type="entry name" value="ABC transporter transmembrane region"/>
    <property type="match status" value="1"/>
</dbReference>
<dbReference type="Gene3D" id="1.20.1560.10">
    <property type="entry name" value="ABC transporter type 1, transmembrane domain"/>
    <property type="match status" value="1"/>
</dbReference>
<dbReference type="InterPro" id="IPR036640">
    <property type="entry name" value="ABC1_TM_sf"/>
</dbReference>
<dbReference type="SMART" id="SM00382">
    <property type="entry name" value="AAA"/>
    <property type="match status" value="1"/>
</dbReference>
<dbReference type="Gene3D" id="3.40.50.300">
    <property type="entry name" value="P-loop containing nucleotide triphosphate hydrolases"/>
    <property type="match status" value="1"/>
</dbReference>
<evidence type="ECO:0000256" key="7">
    <source>
        <dbReference type="SAM" id="Phobius"/>
    </source>
</evidence>
<dbReference type="PROSITE" id="PS50893">
    <property type="entry name" value="ABC_TRANSPORTER_2"/>
    <property type="match status" value="1"/>
</dbReference>
<evidence type="ECO:0000256" key="1">
    <source>
        <dbReference type="ARBA" id="ARBA00004651"/>
    </source>
</evidence>
<evidence type="ECO:0000256" key="6">
    <source>
        <dbReference type="ARBA" id="ARBA00023136"/>
    </source>
</evidence>
<keyword evidence="4 10" id="KW-0067">ATP-binding</keyword>
<dbReference type="CDD" id="cd03228">
    <property type="entry name" value="ABCC_MRP_Like"/>
    <property type="match status" value="1"/>
</dbReference>
<dbReference type="Proteomes" id="UP000183639">
    <property type="component" value="Unassembled WGS sequence"/>
</dbReference>
<dbReference type="Pfam" id="PF00664">
    <property type="entry name" value="ABC_membrane"/>
    <property type="match status" value="1"/>
</dbReference>
<comment type="subcellular location">
    <subcellularLocation>
        <location evidence="1">Cell membrane</location>
        <topology evidence="1">Multi-pass membrane protein</topology>
    </subcellularLocation>
</comment>
<dbReference type="InterPro" id="IPR011527">
    <property type="entry name" value="ABC1_TM_dom"/>
</dbReference>
<dbReference type="PROSITE" id="PS00211">
    <property type="entry name" value="ABC_TRANSPORTER_1"/>
    <property type="match status" value="1"/>
</dbReference>
<organism evidence="10 11">
    <name type="scientific">Selenomonas ruminantium</name>
    <dbReference type="NCBI Taxonomy" id="971"/>
    <lineage>
        <taxon>Bacteria</taxon>
        <taxon>Bacillati</taxon>
        <taxon>Bacillota</taxon>
        <taxon>Negativicutes</taxon>
        <taxon>Selenomonadales</taxon>
        <taxon>Selenomonadaceae</taxon>
        <taxon>Selenomonas</taxon>
    </lineage>
</organism>
<protein>
    <submittedName>
        <fullName evidence="10">ATP-binding cassette, subfamily C, CydD</fullName>
    </submittedName>
</protein>
<dbReference type="EMBL" id="FOQK01000001">
    <property type="protein sequence ID" value="SFH62478.1"/>
    <property type="molecule type" value="Genomic_DNA"/>
</dbReference>
<dbReference type="PANTHER" id="PTHR24221">
    <property type="entry name" value="ATP-BINDING CASSETTE SUB-FAMILY B"/>
    <property type="match status" value="1"/>
</dbReference>
<dbReference type="GO" id="GO:0005524">
    <property type="term" value="F:ATP binding"/>
    <property type="evidence" value="ECO:0007669"/>
    <property type="project" value="UniProtKB-KW"/>
</dbReference>
<keyword evidence="6 7" id="KW-0472">Membrane</keyword>
<keyword evidence="5 7" id="KW-1133">Transmembrane helix</keyword>
<accession>A0A1I3BJN2</accession>
<feature type="transmembrane region" description="Helical" evidence="7">
    <location>
        <begin position="233"/>
        <end position="258"/>
    </location>
</feature>
<evidence type="ECO:0000256" key="2">
    <source>
        <dbReference type="ARBA" id="ARBA00022692"/>
    </source>
</evidence>
<evidence type="ECO:0000256" key="4">
    <source>
        <dbReference type="ARBA" id="ARBA00022840"/>
    </source>
</evidence>
<feature type="transmembrane region" description="Helical" evidence="7">
    <location>
        <begin position="154"/>
        <end position="171"/>
    </location>
</feature>
<reference evidence="10 11" key="1">
    <citation type="submission" date="2016-10" db="EMBL/GenBank/DDBJ databases">
        <authorList>
            <person name="de Groot N.N."/>
        </authorList>
    </citation>
    <scope>NUCLEOTIDE SEQUENCE [LARGE SCALE GENOMIC DNA]</scope>
    <source>
        <strain evidence="10 11">Z108</strain>
    </source>
</reference>
<dbReference type="GO" id="GO:0016887">
    <property type="term" value="F:ATP hydrolysis activity"/>
    <property type="evidence" value="ECO:0007669"/>
    <property type="project" value="InterPro"/>
</dbReference>
<dbReference type="GO" id="GO:0140359">
    <property type="term" value="F:ABC-type transporter activity"/>
    <property type="evidence" value="ECO:0007669"/>
    <property type="project" value="InterPro"/>
</dbReference>
<evidence type="ECO:0000256" key="5">
    <source>
        <dbReference type="ARBA" id="ARBA00022989"/>
    </source>
</evidence>